<name>A0A3A4K0V5_9NOCA</name>
<sequence>MTHAPLDPTAARLAADLGVDVTIDRILRATDKSLLVEGDYRGRRAVIKACRTDEPFWRDKITHEIGIYRAFTACPPPVRVPELIHAETGVMVLEYIPGQVVDTERYPTRPLDPTALNTILTTVVNFGTWNPPPKTLAPVFDYPDRVRRYHRAGFFDDHDRAALHRLIDAAGPFDAVAHGDPLPGNLLLAAPGDCVPLDFEFTGLFAAGFDLAMLHTLLGATPGLQAGIEAIVARSGIEAPFLLNQAVVLSREVRVHTELAAGEFRERRLALLRPQWNAMLDQLHDR</sequence>
<proteinExistence type="predicted"/>
<dbReference type="RefSeq" id="WP_120042406.1">
    <property type="nucleotide sequence ID" value="NZ_QZFU01000023.1"/>
</dbReference>
<dbReference type="InterPro" id="IPR002575">
    <property type="entry name" value="Aminoglycoside_PTrfase"/>
</dbReference>
<dbReference type="GO" id="GO:0016740">
    <property type="term" value="F:transferase activity"/>
    <property type="evidence" value="ECO:0007669"/>
    <property type="project" value="UniProtKB-KW"/>
</dbReference>
<dbReference type="SUPFAM" id="SSF56112">
    <property type="entry name" value="Protein kinase-like (PK-like)"/>
    <property type="match status" value="1"/>
</dbReference>
<organism evidence="2 3">
    <name type="scientific">Nocardia panacis</name>
    <dbReference type="NCBI Taxonomy" id="2340916"/>
    <lineage>
        <taxon>Bacteria</taxon>
        <taxon>Bacillati</taxon>
        <taxon>Actinomycetota</taxon>
        <taxon>Actinomycetes</taxon>
        <taxon>Mycobacteriales</taxon>
        <taxon>Nocardiaceae</taxon>
        <taxon>Nocardia</taxon>
    </lineage>
</organism>
<reference evidence="2 3" key="1">
    <citation type="submission" date="2018-09" db="EMBL/GenBank/DDBJ databases">
        <title>YIM PH21274 draft genome.</title>
        <authorList>
            <person name="Miao C."/>
        </authorList>
    </citation>
    <scope>NUCLEOTIDE SEQUENCE [LARGE SCALE GENOMIC DNA]</scope>
    <source>
        <strain evidence="2 3">YIM PH 21724</strain>
    </source>
</reference>
<evidence type="ECO:0000313" key="2">
    <source>
        <dbReference type="EMBL" id="RJO73330.1"/>
    </source>
</evidence>
<protein>
    <submittedName>
        <fullName evidence="2">Aminoglycoside phosphotransferase</fullName>
    </submittedName>
</protein>
<keyword evidence="2" id="KW-0808">Transferase</keyword>
<dbReference type="Pfam" id="PF01636">
    <property type="entry name" value="APH"/>
    <property type="match status" value="1"/>
</dbReference>
<feature type="domain" description="Aminoglycoside phosphotransferase" evidence="1">
    <location>
        <begin position="44"/>
        <end position="220"/>
    </location>
</feature>
<dbReference type="AlphaFoldDB" id="A0A3A4K0V5"/>
<dbReference type="Proteomes" id="UP000266677">
    <property type="component" value="Unassembled WGS sequence"/>
</dbReference>
<accession>A0A3A4K0V5</accession>
<gene>
    <name evidence="2" type="ORF">D5S18_18955</name>
</gene>
<keyword evidence="3" id="KW-1185">Reference proteome</keyword>
<dbReference type="OrthoDB" id="4524722at2"/>
<comment type="caution">
    <text evidence="2">The sequence shown here is derived from an EMBL/GenBank/DDBJ whole genome shotgun (WGS) entry which is preliminary data.</text>
</comment>
<evidence type="ECO:0000313" key="3">
    <source>
        <dbReference type="Proteomes" id="UP000266677"/>
    </source>
</evidence>
<evidence type="ECO:0000259" key="1">
    <source>
        <dbReference type="Pfam" id="PF01636"/>
    </source>
</evidence>
<dbReference type="InterPro" id="IPR011009">
    <property type="entry name" value="Kinase-like_dom_sf"/>
</dbReference>
<dbReference type="EMBL" id="QZFU01000023">
    <property type="protein sequence ID" value="RJO73330.1"/>
    <property type="molecule type" value="Genomic_DNA"/>
</dbReference>